<dbReference type="InterPro" id="IPR042172">
    <property type="entry name" value="Adenosylhomocyst_ase-like_sf"/>
</dbReference>
<evidence type="ECO:0000256" key="3">
    <source>
        <dbReference type="ARBA" id="ARBA00022563"/>
    </source>
</evidence>
<dbReference type="SUPFAM" id="SSF51735">
    <property type="entry name" value="NAD(P)-binding Rossmann-fold domains"/>
    <property type="match status" value="1"/>
</dbReference>
<dbReference type="PANTHER" id="PTHR23420">
    <property type="entry name" value="ADENOSYLHOMOCYSTEINASE"/>
    <property type="match status" value="1"/>
</dbReference>
<reference evidence="6 7" key="1">
    <citation type="submission" date="2015-11" db="EMBL/GenBank/DDBJ databases">
        <title>Genomic analysis of 38 Legionella species identifies large and diverse effector repertoires.</title>
        <authorList>
            <person name="Burstein D."/>
            <person name="Amaro F."/>
            <person name="Zusman T."/>
            <person name="Lifshitz Z."/>
            <person name="Cohen O."/>
            <person name="Gilbert J.A."/>
            <person name="Pupko T."/>
            <person name="Shuman H.A."/>
            <person name="Segal G."/>
        </authorList>
    </citation>
    <scope>NUCLEOTIDE SEQUENCE [LARGE SCALE GENOMIC DNA]</scope>
    <source>
        <strain evidence="6 7">Oak Ridge-10</strain>
    </source>
</reference>
<evidence type="ECO:0000256" key="1">
    <source>
        <dbReference type="ARBA" id="ARBA00001911"/>
    </source>
</evidence>
<comment type="cofactor">
    <cofactor evidence="1">
        <name>NAD(+)</name>
        <dbReference type="ChEBI" id="CHEBI:57540"/>
    </cofactor>
</comment>
<evidence type="ECO:0000256" key="2">
    <source>
        <dbReference type="ARBA" id="ARBA00007122"/>
    </source>
</evidence>
<dbReference type="InterPro" id="IPR000043">
    <property type="entry name" value="Adenosylhomocysteinase-like"/>
</dbReference>
<dbReference type="GO" id="GO:0004013">
    <property type="term" value="F:adenosylhomocysteinase activity"/>
    <property type="evidence" value="ECO:0007669"/>
    <property type="project" value="TreeGrafter"/>
</dbReference>
<proteinExistence type="inferred from homology"/>
<evidence type="ECO:0000256" key="4">
    <source>
        <dbReference type="ARBA" id="ARBA00023027"/>
    </source>
</evidence>
<dbReference type="EC" id="3.3.1.1" evidence="6"/>
<dbReference type="Pfam" id="PF13241">
    <property type="entry name" value="NAD_binding_7"/>
    <property type="match status" value="1"/>
</dbReference>
<dbReference type="Proteomes" id="UP000054858">
    <property type="component" value="Unassembled WGS sequence"/>
</dbReference>
<dbReference type="PATRIC" id="fig|29423.5.peg.728"/>
<comment type="caution">
    <text evidence="6">The sequence shown here is derived from an EMBL/GenBank/DDBJ whole genome shotgun (WGS) entry which is preliminary data.</text>
</comment>
<dbReference type="PANTHER" id="PTHR23420:SF0">
    <property type="entry name" value="ADENOSYLHOMOCYSTEINASE"/>
    <property type="match status" value="1"/>
</dbReference>
<dbReference type="SMART" id="SM00996">
    <property type="entry name" value="AdoHcyase"/>
    <property type="match status" value="1"/>
</dbReference>
<dbReference type="EMBL" id="LNYP01000008">
    <property type="protein sequence ID" value="KTD43525.1"/>
    <property type="molecule type" value="Genomic_DNA"/>
</dbReference>
<gene>
    <name evidence="6" type="ORF">Loak_0700</name>
</gene>
<keyword evidence="3" id="KW-0554">One-carbon metabolism</keyword>
<dbReference type="SMART" id="SM00997">
    <property type="entry name" value="AdoHcyase_NAD"/>
    <property type="match status" value="1"/>
</dbReference>
<dbReference type="InterPro" id="IPR036291">
    <property type="entry name" value="NAD(P)-bd_dom_sf"/>
</dbReference>
<dbReference type="GO" id="GO:0006730">
    <property type="term" value="P:one-carbon metabolic process"/>
    <property type="evidence" value="ECO:0007669"/>
    <property type="project" value="UniProtKB-KW"/>
</dbReference>
<accession>A0A0W0XG06</accession>
<dbReference type="AlphaFoldDB" id="A0A0W0XG06"/>
<dbReference type="InterPro" id="IPR015878">
    <property type="entry name" value="Ado_hCys_hydrolase_NAD-bd"/>
</dbReference>
<keyword evidence="6" id="KW-0378">Hydrolase</keyword>
<sequence>MHRQNDFSLLAQHNLAIFSEQEARLLSNLKQQWLKKPSLAGVKILHNIPLTYETLVKLESLLAAGAELTVTHTKFLPIPPEPSIVSLLAQLGIPFIADHADVQGEFDIALDCCAEVLDMKKITIKKGIVELTQSGGERYKRIPLPFPVINVDDSNLKKLEGMYGTGEGFIRAIKEKTKQNITHQSFVVFGFGKVGHGIVKYLLKETSQITVIDPSWERLEKAKNLGVQTLHTSHSDTIKDCVKEAFCIVTATGKANVLSQFLTQEDCKHAYLANMGADDEIGEHFNGENVLCQRMAINFSLKHPTLLHFIDPIFYAHNLSAQLLLENNYASGYHAFPAYLDDLIIQLWNAYYPIDISDIFN</sequence>
<evidence type="ECO:0000259" key="5">
    <source>
        <dbReference type="SMART" id="SM00997"/>
    </source>
</evidence>
<name>A0A0W0XG06_9GAMM</name>
<dbReference type="GO" id="GO:0005829">
    <property type="term" value="C:cytosol"/>
    <property type="evidence" value="ECO:0007669"/>
    <property type="project" value="TreeGrafter"/>
</dbReference>
<evidence type="ECO:0000313" key="6">
    <source>
        <dbReference type="EMBL" id="KTD43525.1"/>
    </source>
</evidence>
<dbReference type="GO" id="GO:0033353">
    <property type="term" value="P:S-adenosylmethionine cycle"/>
    <property type="evidence" value="ECO:0007669"/>
    <property type="project" value="TreeGrafter"/>
</dbReference>
<dbReference type="SUPFAM" id="SSF52283">
    <property type="entry name" value="Formate/glycerate dehydrogenase catalytic domain-like"/>
    <property type="match status" value="1"/>
</dbReference>
<feature type="domain" description="S-adenosyl-L-homocysteine hydrolase NAD binding" evidence="5">
    <location>
        <begin position="161"/>
        <end position="324"/>
    </location>
</feature>
<protein>
    <submittedName>
        <fullName evidence="6">Adenosylhomocysteinase</fullName>
        <ecNumber evidence="6">3.3.1.1</ecNumber>
    </submittedName>
</protein>
<dbReference type="Gene3D" id="3.40.50.720">
    <property type="entry name" value="NAD(P)-binding Rossmann-like Domain"/>
    <property type="match status" value="1"/>
</dbReference>
<evidence type="ECO:0000313" key="7">
    <source>
        <dbReference type="Proteomes" id="UP000054858"/>
    </source>
</evidence>
<organism evidence="6 7">
    <name type="scientific">Legionella oakridgensis</name>
    <dbReference type="NCBI Taxonomy" id="29423"/>
    <lineage>
        <taxon>Bacteria</taxon>
        <taxon>Pseudomonadati</taxon>
        <taxon>Pseudomonadota</taxon>
        <taxon>Gammaproteobacteria</taxon>
        <taxon>Legionellales</taxon>
        <taxon>Legionellaceae</taxon>
        <taxon>Legionella</taxon>
    </lineage>
</organism>
<dbReference type="Gene3D" id="3.40.50.1480">
    <property type="entry name" value="Adenosylhomocysteinase-like"/>
    <property type="match status" value="2"/>
</dbReference>
<keyword evidence="4" id="KW-0520">NAD</keyword>
<comment type="similarity">
    <text evidence="2">Belongs to the adenosylhomocysteinase family.</text>
</comment>
<dbReference type="RefSeq" id="WP_025385976.1">
    <property type="nucleotide sequence ID" value="NZ_LCUA01000005.1"/>
</dbReference>